<keyword evidence="1" id="KW-0614">Plasmid</keyword>
<protein>
    <submittedName>
        <fullName evidence="1">Uncharacterized protein</fullName>
    </submittedName>
</protein>
<keyword evidence="2" id="KW-1185">Reference proteome</keyword>
<accession>A0ABZ1DTS0</accession>
<dbReference type="EMBL" id="CP140637">
    <property type="protein sequence ID" value="WRW39169.1"/>
    <property type="molecule type" value="Genomic_DNA"/>
</dbReference>
<organism evidence="1 2">
    <name type="scientific">Rhizobium indigoferae</name>
    <dbReference type="NCBI Taxonomy" id="158891"/>
    <lineage>
        <taxon>Bacteria</taxon>
        <taxon>Pseudomonadati</taxon>
        <taxon>Pseudomonadota</taxon>
        <taxon>Alphaproteobacteria</taxon>
        <taxon>Hyphomicrobiales</taxon>
        <taxon>Rhizobiaceae</taxon>
        <taxon>Rhizobium/Agrobacterium group</taxon>
        <taxon>Rhizobium</taxon>
    </lineage>
</organism>
<geneLocation type="plasmid" evidence="1 2">
    <name>pRinCIP108029d</name>
</geneLocation>
<evidence type="ECO:0000313" key="1">
    <source>
        <dbReference type="EMBL" id="WRW39169.1"/>
    </source>
</evidence>
<gene>
    <name evidence="1" type="ORF">U5G49_006218</name>
</gene>
<reference evidence="1 2" key="1">
    <citation type="submission" date="2023-12" db="EMBL/GenBank/DDBJ databases">
        <authorList>
            <person name="Menendez E."/>
            <person name="Kaur S."/>
            <person name="Flores-Felix J.D."/>
            <person name="diCenzo G.C."/>
            <person name="Peix A."/>
            <person name="Velazquez E."/>
        </authorList>
    </citation>
    <scope>NUCLEOTIDE SEQUENCE [LARGE SCALE GENOMIC DNA]</scope>
    <source>
        <strain evidence="1 2">CIP 108029</strain>
        <plasmid evidence="1 2">pRinCIP108029d</plasmid>
    </source>
</reference>
<dbReference type="Proteomes" id="UP001322785">
    <property type="component" value="Plasmid pRinCIP108029d"/>
</dbReference>
<sequence length="92" mass="10174">MMHQLLQDAARDALAMGPAVLVQGMKLRRPMDVAQAKCLSVDDKRTILASWASDFYAVDSQPALRYLPGTPGPVSIDEVQLALREIDRRYGC</sequence>
<evidence type="ECO:0000313" key="2">
    <source>
        <dbReference type="Proteomes" id="UP001322785"/>
    </source>
</evidence>
<name>A0ABZ1DTS0_9HYPH</name>
<proteinExistence type="predicted"/>